<keyword evidence="4" id="KW-1185">Reference proteome</keyword>
<evidence type="ECO:0000313" key="3">
    <source>
        <dbReference type="EMBL" id="SFB55795.1"/>
    </source>
</evidence>
<dbReference type="EMBL" id="FOKG01000019">
    <property type="protein sequence ID" value="SFB55795.1"/>
    <property type="molecule type" value="Genomic_DNA"/>
</dbReference>
<gene>
    <name evidence="3" type="ORF">SAMN05216266_11956</name>
</gene>
<feature type="transmembrane region" description="Helical" evidence="1">
    <location>
        <begin position="47"/>
        <end position="63"/>
    </location>
</feature>
<evidence type="ECO:0000313" key="4">
    <source>
        <dbReference type="Proteomes" id="UP000243799"/>
    </source>
</evidence>
<name>A0A1I1BZF1_9PSEU</name>
<reference evidence="4" key="1">
    <citation type="submission" date="2016-10" db="EMBL/GenBank/DDBJ databases">
        <authorList>
            <person name="Varghese N."/>
            <person name="Submissions S."/>
        </authorList>
    </citation>
    <scope>NUCLEOTIDE SEQUENCE [LARGE SCALE GENOMIC DNA]</scope>
    <source>
        <strain evidence="4">CGMCC 4.3568</strain>
    </source>
</reference>
<dbReference type="RefSeq" id="WP_091676592.1">
    <property type="nucleotide sequence ID" value="NZ_FOKG01000019.1"/>
</dbReference>
<accession>A0A1I1BZF1</accession>
<feature type="transmembrane region" description="Helical" evidence="1">
    <location>
        <begin position="21"/>
        <end position="41"/>
    </location>
</feature>
<protein>
    <recommendedName>
        <fullName evidence="2">DUF5919 domain-containing protein</fullName>
    </recommendedName>
</protein>
<dbReference type="AlphaFoldDB" id="A0A1I1BZF1"/>
<dbReference type="Pfam" id="PF19319">
    <property type="entry name" value="DUF5919"/>
    <property type="match status" value="1"/>
</dbReference>
<dbReference type="InterPro" id="IPR045697">
    <property type="entry name" value="DUF5919"/>
</dbReference>
<keyword evidence="1" id="KW-1133">Transmembrane helix</keyword>
<feature type="domain" description="DUF5919" evidence="2">
    <location>
        <begin position="121"/>
        <end position="229"/>
    </location>
</feature>
<proteinExistence type="predicted"/>
<dbReference type="Proteomes" id="UP000243799">
    <property type="component" value="Unassembled WGS sequence"/>
</dbReference>
<dbReference type="OrthoDB" id="3620571at2"/>
<evidence type="ECO:0000259" key="2">
    <source>
        <dbReference type="Pfam" id="PF19319"/>
    </source>
</evidence>
<sequence length="260" mass="28574">MSHKQGRVRSLVQATIKDENLDLYILALVAAAFTVLGVTGLSDAKTLSSVVLGLLALLALSQIKSRKVTQQIRETQGAGSRTFLRREFPADLITRRANASDILLAGRTMSRTVQGMRHDLPPILKNGGRVRIVVLDPTNESLMATANRQISHSLGAEHLRQRIHAILDDLTNMRDRVGGRLEIRVVSSIPSAGFNCLEPAKPNGIVCVQHYEFEPDGEASPILALTRDDDPWYSHFLAEAERLWHAGSDWPPAVQPQAVP</sequence>
<organism evidence="3 4">
    <name type="scientific">Amycolatopsis marina</name>
    <dbReference type="NCBI Taxonomy" id="490629"/>
    <lineage>
        <taxon>Bacteria</taxon>
        <taxon>Bacillati</taxon>
        <taxon>Actinomycetota</taxon>
        <taxon>Actinomycetes</taxon>
        <taxon>Pseudonocardiales</taxon>
        <taxon>Pseudonocardiaceae</taxon>
        <taxon>Amycolatopsis</taxon>
    </lineage>
</organism>
<keyword evidence="1" id="KW-0472">Membrane</keyword>
<keyword evidence="1" id="KW-0812">Transmembrane</keyword>
<evidence type="ECO:0000256" key="1">
    <source>
        <dbReference type="SAM" id="Phobius"/>
    </source>
</evidence>